<feature type="signal peptide" evidence="3">
    <location>
        <begin position="1"/>
        <end position="20"/>
    </location>
</feature>
<keyword evidence="5" id="KW-1185">Reference proteome</keyword>
<sequence length="338" mass="37338">MLKPVSVLALLLSAVTTVQAAQEVNVYSARKEALIKPVLDDFTKQTGIQVNLITGNADTLLSRIATEGQFSPADLLVTTDVGRLQWAKESNLLQSAQANEQLMRWVPANLRDQDNQWFALTKRARPIMYAIDRVKPEELNRLEDLTDAKWKGRICVRSSTNIYNQSMVSALIEQLGEQATLELAKGLVKNFARPPKGGDRDQIKAVAAGQCDIAIANTYYLAGMLTDADKSQVEAAKKVKVFWPNQSDRGTHVNISGAGVTKHAPNAENANKLLVFMLSKDAQQWYAEHNGEYPVRSDVESSELLKGFGEFKAESIPLEKVGARNTDALMLMNHAGWK</sequence>
<dbReference type="Pfam" id="PF13343">
    <property type="entry name" value="SBP_bac_6"/>
    <property type="match status" value="1"/>
</dbReference>
<evidence type="ECO:0000256" key="1">
    <source>
        <dbReference type="ARBA" id="ARBA00008520"/>
    </source>
</evidence>
<comment type="caution">
    <text evidence="4">The sequence shown here is derived from an EMBL/GenBank/DDBJ whole genome shotgun (WGS) entry which is preliminary data.</text>
</comment>
<comment type="similarity">
    <text evidence="1">Belongs to the bacterial solute-binding protein 1 family.</text>
</comment>
<evidence type="ECO:0000256" key="2">
    <source>
        <dbReference type="ARBA" id="ARBA00022729"/>
    </source>
</evidence>
<dbReference type="EMBL" id="JAFKCS010000002">
    <property type="protein sequence ID" value="MBN7819057.1"/>
    <property type="molecule type" value="Genomic_DNA"/>
</dbReference>
<name>A0ABS3CPN2_9ALTE</name>
<dbReference type="PANTHER" id="PTHR30006:SF15">
    <property type="entry name" value="IRON-UTILIZATION PERIPLASMIC PROTEIN"/>
    <property type="match status" value="1"/>
</dbReference>
<feature type="chain" id="PRO_5045442810" evidence="3">
    <location>
        <begin position="21"/>
        <end position="338"/>
    </location>
</feature>
<dbReference type="Gene3D" id="3.40.190.10">
    <property type="entry name" value="Periplasmic binding protein-like II"/>
    <property type="match status" value="2"/>
</dbReference>
<evidence type="ECO:0000313" key="4">
    <source>
        <dbReference type="EMBL" id="MBN7819057.1"/>
    </source>
</evidence>
<evidence type="ECO:0000313" key="5">
    <source>
        <dbReference type="Proteomes" id="UP000663992"/>
    </source>
</evidence>
<proteinExistence type="inferred from homology"/>
<accession>A0ABS3CPN2</accession>
<dbReference type="PIRSF" id="PIRSF002825">
    <property type="entry name" value="CfbpA"/>
    <property type="match status" value="1"/>
</dbReference>
<dbReference type="RefSeq" id="WP_206592870.1">
    <property type="nucleotide sequence ID" value="NZ_JAFKCS010000002.1"/>
</dbReference>
<dbReference type="PANTHER" id="PTHR30006">
    <property type="entry name" value="THIAMINE-BINDING PERIPLASMIC PROTEIN-RELATED"/>
    <property type="match status" value="1"/>
</dbReference>
<reference evidence="4 5" key="1">
    <citation type="submission" date="2021-03" db="EMBL/GenBank/DDBJ databases">
        <title>novel species isolated from a fishpond in China.</title>
        <authorList>
            <person name="Lu H."/>
            <person name="Cai Z."/>
        </authorList>
    </citation>
    <scope>NUCLEOTIDE SEQUENCE [LARGE SCALE GENOMIC DNA]</scope>
    <source>
        <strain evidence="4 5">Y57</strain>
    </source>
</reference>
<organism evidence="4 5">
    <name type="scientific">Bowmanella yangjiangensis</name>
    <dbReference type="NCBI Taxonomy" id="2811230"/>
    <lineage>
        <taxon>Bacteria</taxon>
        <taxon>Pseudomonadati</taxon>
        <taxon>Pseudomonadota</taxon>
        <taxon>Gammaproteobacteria</taxon>
        <taxon>Alteromonadales</taxon>
        <taxon>Alteromonadaceae</taxon>
        <taxon>Bowmanella</taxon>
    </lineage>
</organism>
<dbReference type="SUPFAM" id="SSF53850">
    <property type="entry name" value="Periplasmic binding protein-like II"/>
    <property type="match status" value="1"/>
</dbReference>
<dbReference type="InterPro" id="IPR026045">
    <property type="entry name" value="Ferric-bd"/>
</dbReference>
<gene>
    <name evidence="4" type="ORF">J0A65_04225</name>
</gene>
<evidence type="ECO:0000256" key="3">
    <source>
        <dbReference type="SAM" id="SignalP"/>
    </source>
</evidence>
<dbReference type="CDD" id="cd13542">
    <property type="entry name" value="PBP2_FutA1_ilke"/>
    <property type="match status" value="1"/>
</dbReference>
<keyword evidence="2 3" id="KW-0732">Signal</keyword>
<protein>
    <submittedName>
        <fullName evidence="4">Fe(3+) ABC transporter substrate-binding protein</fullName>
    </submittedName>
</protein>
<dbReference type="Proteomes" id="UP000663992">
    <property type="component" value="Unassembled WGS sequence"/>
</dbReference>